<dbReference type="Gene3D" id="3.30.1150.10">
    <property type="match status" value="1"/>
</dbReference>
<dbReference type="Proteomes" id="UP000278983">
    <property type="component" value="Unassembled WGS sequence"/>
</dbReference>
<gene>
    <name evidence="1" type="ORF">EHV08_06725</name>
</gene>
<keyword evidence="2" id="KW-1185">Reference proteome</keyword>
<dbReference type="EMBL" id="RYYU01000001">
    <property type="protein sequence ID" value="RUL59479.1"/>
    <property type="molecule type" value="Genomic_DNA"/>
</dbReference>
<evidence type="ECO:0008006" key="3">
    <source>
        <dbReference type="Google" id="ProtNLM"/>
    </source>
</evidence>
<dbReference type="AlphaFoldDB" id="A0A432LKX3"/>
<organism evidence="1 2">
    <name type="scientific">Prevotella koreensis</name>
    <dbReference type="NCBI Taxonomy" id="2490854"/>
    <lineage>
        <taxon>Bacteria</taxon>
        <taxon>Pseudomonadati</taxon>
        <taxon>Bacteroidota</taxon>
        <taxon>Bacteroidia</taxon>
        <taxon>Bacteroidales</taxon>
        <taxon>Prevotellaceae</taxon>
        <taxon>Prevotella</taxon>
    </lineage>
</organism>
<evidence type="ECO:0000313" key="2">
    <source>
        <dbReference type="Proteomes" id="UP000278983"/>
    </source>
</evidence>
<dbReference type="RefSeq" id="WP_126678638.1">
    <property type="nucleotide sequence ID" value="NZ_RYYU01000001.1"/>
</dbReference>
<reference evidence="1 2" key="1">
    <citation type="submission" date="2018-12" db="EMBL/GenBank/DDBJ databases">
        <title>Genome sequencing of Prevotella sp. KCOM 3155 (= JS262).</title>
        <authorList>
            <person name="Kook J.-K."/>
            <person name="Park S.-N."/>
            <person name="Lim Y.K."/>
        </authorList>
    </citation>
    <scope>NUCLEOTIDE SEQUENCE [LARGE SCALE GENOMIC DNA]</scope>
    <source>
        <strain evidence="1 2">KCOM 3155</strain>
    </source>
</reference>
<sequence length="156" mass="18365">MKTIGKIRMERLLEINKYNLLFIIMFCLFSCHSVKCEQENVQYDSVTQKNVYIYVERMPEYNGGKVAFLNDFSKNFQYTFSKNEDIQTKLQFQFVIDDKGHLIGARIYNKTMDELSNFEKSGLKALNLMQDWQAGMHNNKLVNVLITMTIHIDLNN</sequence>
<name>A0A432LKX3_9BACT</name>
<accession>A0A432LKX3</accession>
<proteinExistence type="predicted"/>
<protein>
    <recommendedName>
        <fullName evidence="3">TonB C-terminal domain-containing protein</fullName>
    </recommendedName>
</protein>
<dbReference type="OrthoDB" id="1033921at2"/>
<evidence type="ECO:0000313" key="1">
    <source>
        <dbReference type="EMBL" id="RUL59479.1"/>
    </source>
</evidence>
<comment type="caution">
    <text evidence="1">The sequence shown here is derived from an EMBL/GenBank/DDBJ whole genome shotgun (WGS) entry which is preliminary data.</text>
</comment>